<dbReference type="Proteomes" id="UP000315423">
    <property type="component" value="Unassembled WGS sequence"/>
</dbReference>
<protein>
    <submittedName>
        <fullName evidence="1">Chlorohydrolase</fullName>
    </submittedName>
</protein>
<reference evidence="1" key="1">
    <citation type="submission" date="2018-09" db="EMBL/GenBank/DDBJ databases">
        <title>A genomic encyclopedia of anaerobic methanotrophic archaea.</title>
        <authorList>
            <person name="Skennerton C.T."/>
            <person name="Chadwick G.L."/>
            <person name="Laso-Perez R."/>
            <person name="Leu A.O."/>
            <person name="Speth D.R."/>
            <person name="Yu H."/>
            <person name="Morgan-Lang C."/>
            <person name="Hatzenpichler R."/>
            <person name="Goudeau D."/>
            <person name="Malmstrom R."/>
            <person name="Woyke T."/>
            <person name="Hallam S."/>
            <person name="Tyson G.W."/>
            <person name="Wegener G."/>
            <person name="Boetius A."/>
            <person name="Orphan V.J."/>
        </authorList>
    </citation>
    <scope>NUCLEOTIDE SEQUENCE</scope>
    <source>
        <strain evidence="1">CONS3730D10UFb2</strain>
    </source>
</reference>
<evidence type="ECO:0000313" key="1">
    <source>
        <dbReference type="EMBL" id="TKY91679.1"/>
    </source>
</evidence>
<gene>
    <name evidence="1" type="ORF">C5S46_04540</name>
</gene>
<evidence type="ECO:0000313" key="2">
    <source>
        <dbReference type="Proteomes" id="UP000315423"/>
    </source>
</evidence>
<comment type="caution">
    <text evidence="1">The sequence shown here is derived from an EMBL/GenBank/DDBJ whole genome shotgun (WGS) entry which is preliminary data.</text>
</comment>
<dbReference type="EMBL" id="QYBA01000148">
    <property type="protein sequence ID" value="TKY91679.1"/>
    <property type="molecule type" value="Genomic_DNA"/>
</dbReference>
<accession>A0AC61SAI6</accession>
<proteinExistence type="predicted"/>
<sequence>VDAHFSGVIAPCFVNAHTHIGDSVLKDPPILDLDSLVKPPMGLKHRVLRLTPDIDMKRALRQTLLDMINTGTCTFCDYREGGIPGASILIEVLDSLQDISGIILGRPQRQDEPHIGEPDELAVICNGIGISGANDVSSQVLEETVDIVRRAGKIFSIHAGEKDASDIPMAIELRPDFLVHMTHAQKNDLSAISDADIPVVVCPRSNLITGVGSLTHPPIQKMLDMDIIVGVGTDNVMLNSVNMFAEMEFLSKVYRLDDGQVFKMCTLYGATLLGLDQDIGSIMENKQANIMVLNNRSSNLSNSHNLLASIVRRGRPDDIVKIIRYGREFS</sequence>
<name>A0AC61SAI6_9EURY</name>
<feature type="non-terminal residue" evidence="1">
    <location>
        <position position="1"/>
    </location>
</feature>
<organism evidence="1 2">
    <name type="scientific">Candidatus Methanomarinus sp</name>
    <dbReference type="NCBI Taxonomy" id="3386244"/>
    <lineage>
        <taxon>Archaea</taxon>
        <taxon>Methanobacteriati</taxon>
        <taxon>Methanobacteriota</taxon>
        <taxon>Stenosarchaea group</taxon>
        <taxon>Methanomicrobia</taxon>
        <taxon>Methanosarcinales</taxon>
        <taxon>ANME-2 cluster</taxon>
        <taxon>Candidatus Methanocomedenaceae</taxon>
        <taxon>Candidatus Methanomarinus</taxon>
    </lineage>
</organism>